<dbReference type="PROSITE" id="PS50125">
    <property type="entry name" value="GUANYLATE_CYCLASE_2"/>
    <property type="match status" value="1"/>
</dbReference>
<dbReference type="SMART" id="SM00044">
    <property type="entry name" value="CYCc"/>
    <property type="match status" value="1"/>
</dbReference>
<dbReference type="CDD" id="cd07302">
    <property type="entry name" value="CHD"/>
    <property type="match status" value="1"/>
</dbReference>
<evidence type="ECO:0000256" key="5">
    <source>
        <dbReference type="ARBA" id="ARBA00023136"/>
    </source>
</evidence>
<dbReference type="STRING" id="7102.A0A2A4JU18"/>
<keyword evidence="6" id="KW-0325">Glycoprotein</keyword>
<dbReference type="GO" id="GO:0004383">
    <property type="term" value="F:guanylate cyclase activity"/>
    <property type="evidence" value="ECO:0007669"/>
    <property type="project" value="TreeGrafter"/>
</dbReference>
<dbReference type="Pfam" id="PF00211">
    <property type="entry name" value="Guanylate_cyc"/>
    <property type="match status" value="1"/>
</dbReference>
<comment type="similarity">
    <text evidence="8">Belongs to the adenylyl cyclase class-4/guanylyl cyclase family.</text>
</comment>
<dbReference type="GO" id="GO:0001653">
    <property type="term" value="F:peptide receptor activity"/>
    <property type="evidence" value="ECO:0007669"/>
    <property type="project" value="TreeGrafter"/>
</dbReference>
<name>A0A2A4JU18_HELVI</name>
<evidence type="ECO:0000256" key="7">
    <source>
        <dbReference type="ARBA" id="ARBA00023239"/>
    </source>
</evidence>
<evidence type="ECO:0000256" key="6">
    <source>
        <dbReference type="ARBA" id="ARBA00023180"/>
    </source>
</evidence>
<dbReference type="Gene3D" id="3.30.70.1230">
    <property type="entry name" value="Nucleotide cyclase"/>
    <property type="match status" value="1"/>
</dbReference>
<dbReference type="PANTHER" id="PTHR11920">
    <property type="entry name" value="GUANYLYL CYCLASE"/>
    <property type="match status" value="1"/>
</dbReference>
<evidence type="ECO:0000256" key="2">
    <source>
        <dbReference type="ARBA" id="ARBA00022692"/>
    </source>
</evidence>
<gene>
    <name evidence="10" type="ORF">B5V51_12062</name>
</gene>
<protein>
    <recommendedName>
        <fullName evidence="9">Guanylate cyclase domain-containing protein</fullName>
    </recommendedName>
</protein>
<dbReference type="PROSITE" id="PS00452">
    <property type="entry name" value="GUANYLATE_CYCLASE_1"/>
    <property type="match status" value="1"/>
</dbReference>
<reference evidence="10" key="1">
    <citation type="submission" date="2017-09" db="EMBL/GenBank/DDBJ databases">
        <title>Contemporary evolution of a Lepidopteran species, Heliothis virescens, in response to modern agricultural practices.</title>
        <authorList>
            <person name="Fritz M.L."/>
            <person name="Deyonke A.M."/>
            <person name="Papanicolaou A."/>
            <person name="Micinski S."/>
            <person name="Westbrook J."/>
            <person name="Gould F."/>
        </authorList>
    </citation>
    <scope>NUCLEOTIDE SEQUENCE [LARGE SCALE GENOMIC DNA]</scope>
    <source>
        <strain evidence="10">HvINT-</strain>
        <tissue evidence="10">Whole body</tissue>
    </source>
</reference>
<keyword evidence="7 8" id="KW-0456">Lyase</keyword>
<dbReference type="AlphaFoldDB" id="A0A2A4JU18"/>
<comment type="subcellular location">
    <subcellularLocation>
        <location evidence="1">Membrane</location>
    </subcellularLocation>
</comment>
<dbReference type="GO" id="GO:0035556">
    <property type="term" value="P:intracellular signal transduction"/>
    <property type="evidence" value="ECO:0007669"/>
    <property type="project" value="InterPro"/>
</dbReference>
<comment type="caution">
    <text evidence="10">The sequence shown here is derived from an EMBL/GenBank/DDBJ whole genome shotgun (WGS) entry which is preliminary data.</text>
</comment>
<dbReference type="GO" id="GO:0000166">
    <property type="term" value="F:nucleotide binding"/>
    <property type="evidence" value="ECO:0007669"/>
    <property type="project" value="UniProtKB-KW"/>
</dbReference>
<keyword evidence="3" id="KW-0547">Nucleotide-binding</keyword>
<dbReference type="GO" id="GO:0007168">
    <property type="term" value="P:receptor guanylyl cyclase signaling pathway"/>
    <property type="evidence" value="ECO:0007669"/>
    <property type="project" value="TreeGrafter"/>
</dbReference>
<keyword evidence="5" id="KW-0472">Membrane</keyword>
<sequence length="173" mass="19086">MVVSGLPERNGDLHAREICLMALAIVEAVRGFVVRHRPTHRLEVRIGVHSGPVCAGVVGVKMPHYCLFGDTVNTASRMESTGQPLRIHLSENTRALLEQWGTFVVERRGEVELKGRGRMLTHWLLHCSDPEARAPTQGLQPPPQYPILFPALPQPALSLQVPYLVVEPPTLAA</sequence>
<evidence type="ECO:0000256" key="8">
    <source>
        <dbReference type="RuleBase" id="RU000405"/>
    </source>
</evidence>
<accession>A0A2A4JU18</accession>
<evidence type="ECO:0000256" key="4">
    <source>
        <dbReference type="ARBA" id="ARBA00022989"/>
    </source>
</evidence>
<dbReference type="InterPro" id="IPR029787">
    <property type="entry name" value="Nucleotide_cyclase"/>
</dbReference>
<organism evidence="10">
    <name type="scientific">Heliothis virescens</name>
    <name type="common">Tobacco budworm moth</name>
    <dbReference type="NCBI Taxonomy" id="7102"/>
    <lineage>
        <taxon>Eukaryota</taxon>
        <taxon>Metazoa</taxon>
        <taxon>Ecdysozoa</taxon>
        <taxon>Arthropoda</taxon>
        <taxon>Hexapoda</taxon>
        <taxon>Insecta</taxon>
        <taxon>Pterygota</taxon>
        <taxon>Neoptera</taxon>
        <taxon>Endopterygota</taxon>
        <taxon>Lepidoptera</taxon>
        <taxon>Glossata</taxon>
        <taxon>Ditrysia</taxon>
        <taxon>Noctuoidea</taxon>
        <taxon>Noctuidae</taxon>
        <taxon>Heliothinae</taxon>
        <taxon>Heliothis</taxon>
    </lineage>
</organism>
<dbReference type="EMBL" id="NWSH01000623">
    <property type="protein sequence ID" value="PCG75188.1"/>
    <property type="molecule type" value="Genomic_DNA"/>
</dbReference>
<keyword evidence="2" id="KW-0812">Transmembrane</keyword>
<evidence type="ECO:0000259" key="9">
    <source>
        <dbReference type="PROSITE" id="PS50125"/>
    </source>
</evidence>
<evidence type="ECO:0000256" key="3">
    <source>
        <dbReference type="ARBA" id="ARBA00022741"/>
    </source>
</evidence>
<dbReference type="InterPro" id="IPR001054">
    <property type="entry name" value="A/G_cyclase"/>
</dbReference>
<evidence type="ECO:0000313" key="10">
    <source>
        <dbReference type="EMBL" id="PCG75188.1"/>
    </source>
</evidence>
<dbReference type="SUPFAM" id="SSF55073">
    <property type="entry name" value="Nucleotide cyclase"/>
    <property type="match status" value="1"/>
</dbReference>
<keyword evidence="4" id="KW-1133">Transmembrane helix</keyword>
<proteinExistence type="inferred from homology"/>
<evidence type="ECO:0000256" key="1">
    <source>
        <dbReference type="ARBA" id="ARBA00004370"/>
    </source>
</evidence>
<feature type="domain" description="Guanylate cyclase" evidence="9">
    <location>
        <begin position="1"/>
        <end position="79"/>
    </location>
</feature>
<dbReference type="PANTHER" id="PTHR11920:SF274">
    <property type="entry name" value="GUANYLATE CYCLASE"/>
    <property type="match status" value="1"/>
</dbReference>
<dbReference type="GO" id="GO:0004016">
    <property type="term" value="F:adenylate cyclase activity"/>
    <property type="evidence" value="ECO:0007669"/>
    <property type="project" value="TreeGrafter"/>
</dbReference>
<dbReference type="GO" id="GO:0005886">
    <property type="term" value="C:plasma membrane"/>
    <property type="evidence" value="ECO:0007669"/>
    <property type="project" value="TreeGrafter"/>
</dbReference>
<dbReference type="InterPro" id="IPR050401">
    <property type="entry name" value="Cyclic_nucleotide_synthase"/>
</dbReference>
<dbReference type="InterPro" id="IPR018297">
    <property type="entry name" value="A/G_cyclase_CS"/>
</dbReference>